<sequence length="349" mass="36896">MPNDLRPVPLLTLTNLITHIFISWEQQQAELGEAAGPKIGAAYSDVDERIIEVFGQLQSRLEKIEAATKFQKTAGRAVRRRTACLRTARVLQKPCTPSPSAKYFRKRLTDGAEAFAAAVAEYGAPAVLAGGDSDRSDGIDMSAYGFFSVAVHGAGVMAELEGLTSQVKAMEEKVVGCGAPPFGMRPHFVVLACFIGLLAFRMAGVAAGIAGNEIDNDDIYNSVTTETPVMCVGQMCIYSGFDTLSSAVQDRLLVVVGSALAAGGPVGAGGESAAAWCMVVLEALNDVQGYEWLDGPDVVCVLFGQPTLVVVEQVHGSPRWPSGTAAWVTKAAYGERPGREARISGPLLE</sequence>
<dbReference type="Proteomes" id="UP001190700">
    <property type="component" value="Unassembled WGS sequence"/>
</dbReference>
<proteinExistence type="predicted"/>
<protein>
    <submittedName>
        <fullName evidence="1">Uncharacterized protein</fullName>
    </submittedName>
</protein>
<reference evidence="1 2" key="1">
    <citation type="journal article" date="2015" name="Genome Biol. Evol.">
        <title>Comparative Genomics of a Bacterivorous Green Alga Reveals Evolutionary Causalities and Consequences of Phago-Mixotrophic Mode of Nutrition.</title>
        <authorList>
            <person name="Burns J.A."/>
            <person name="Paasch A."/>
            <person name="Narechania A."/>
            <person name="Kim E."/>
        </authorList>
    </citation>
    <scope>NUCLEOTIDE SEQUENCE [LARGE SCALE GENOMIC DNA]</scope>
    <source>
        <strain evidence="1 2">PLY_AMNH</strain>
    </source>
</reference>
<keyword evidence="2" id="KW-1185">Reference proteome</keyword>
<gene>
    <name evidence="1" type="ORF">CYMTET_19012</name>
</gene>
<comment type="caution">
    <text evidence="1">The sequence shown here is derived from an EMBL/GenBank/DDBJ whole genome shotgun (WGS) entry which is preliminary data.</text>
</comment>
<evidence type="ECO:0000313" key="1">
    <source>
        <dbReference type="EMBL" id="KAK3272708.1"/>
    </source>
</evidence>
<organism evidence="1 2">
    <name type="scientific">Cymbomonas tetramitiformis</name>
    <dbReference type="NCBI Taxonomy" id="36881"/>
    <lineage>
        <taxon>Eukaryota</taxon>
        <taxon>Viridiplantae</taxon>
        <taxon>Chlorophyta</taxon>
        <taxon>Pyramimonadophyceae</taxon>
        <taxon>Pyramimonadales</taxon>
        <taxon>Pyramimonadaceae</taxon>
        <taxon>Cymbomonas</taxon>
    </lineage>
</organism>
<dbReference type="EMBL" id="LGRX02008825">
    <property type="protein sequence ID" value="KAK3272708.1"/>
    <property type="molecule type" value="Genomic_DNA"/>
</dbReference>
<accession>A0AAE0G7J9</accession>
<name>A0AAE0G7J9_9CHLO</name>
<dbReference type="AlphaFoldDB" id="A0AAE0G7J9"/>
<evidence type="ECO:0000313" key="2">
    <source>
        <dbReference type="Proteomes" id="UP001190700"/>
    </source>
</evidence>